<evidence type="ECO:0000313" key="11">
    <source>
        <dbReference type="Proteomes" id="UP000796880"/>
    </source>
</evidence>
<accession>A0A8K0E068</accession>
<name>A0A8K0E068_9ROSA</name>
<dbReference type="Gene3D" id="4.10.280.10">
    <property type="entry name" value="Helix-loop-helix DNA-binding domain"/>
    <property type="match status" value="1"/>
</dbReference>
<keyword evidence="6" id="KW-0539">Nucleus</keyword>
<evidence type="ECO:0000256" key="8">
    <source>
        <dbReference type="SAM" id="MobiDB-lite"/>
    </source>
</evidence>
<dbReference type="GO" id="GO:0005634">
    <property type="term" value="C:nucleus"/>
    <property type="evidence" value="ECO:0007669"/>
    <property type="project" value="UniProtKB-SubCell"/>
</dbReference>
<feature type="region of interest" description="Disordered" evidence="8">
    <location>
        <begin position="1"/>
        <end position="21"/>
    </location>
</feature>
<evidence type="ECO:0000256" key="6">
    <source>
        <dbReference type="ARBA" id="ARBA00023242"/>
    </source>
</evidence>
<evidence type="ECO:0000313" key="10">
    <source>
        <dbReference type="EMBL" id="KAF3437583.1"/>
    </source>
</evidence>
<comment type="caution">
    <text evidence="10">The sequence shown here is derived from an EMBL/GenBank/DDBJ whole genome shotgun (WGS) entry which is preliminary data.</text>
</comment>
<dbReference type="SMART" id="SM00353">
    <property type="entry name" value="HLH"/>
    <property type="match status" value="1"/>
</dbReference>
<feature type="domain" description="BHLH" evidence="9">
    <location>
        <begin position="467"/>
        <end position="516"/>
    </location>
</feature>
<feature type="compositionally biased region" description="Polar residues" evidence="8">
    <location>
        <begin position="108"/>
        <end position="119"/>
    </location>
</feature>
<dbReference type="InterPro" id="IPR011598">
    <property type="entry name" value="bHLH_dom"/>
</dbReference>
<protein>
    <recommendedName>
        <fullName evidence="9">BHLH domain-containing protein</fullName>
    </recommendedName>
</protein>
<feature type="region of interest" description="Disordered" evidence="8">
    <location>
        <begin position="415"/>
        <end position="482"/>
    </location>
</feature>
<dbReference type="SUPFAM" id="SSF47459">
    <property type="entry name" value="HLH, helix-loop-helix DNA-binding domain"/>
    <property type="match status" value="1"/>
</dbReference>
<evidence type="ECO:0000256" key="5">
    <source>
        <dbReference type="ARBA" id="ARBA00023163"/>
    </source>
</evidence>
<evidence type="ECO:0000256" key="3">
    <source>
        <dbReference type="ARBA" id="ARBA00023015"/>
    </source>
</evidence>
<dbReference type="OrthoDB" id="775261at2759"/>
<comment type="subcellular location">
    <subcellularLocation>
        <location evidence="1">Nucleus</location>
    </subcellularLocation>
</comment>
<dbReference type="InterPro" id="IPR047265">
    <property type="entry name" value="PIF1-like_bHLH"/>
</dbReference>
<dbReference type="GO" id="GO:0046983">
    <property type="term" value="F:protein dimerization activity"/>
    <property type="evidence" value="ECO:0007669"/>
    <property type="project" value="InterPro"/>
</dbReference>
<dbReference type="Proteomes" id="UP000796880">
    <property type="component" value="Unassembled WGS sequence"/>
</dbReference>
<dbReference type="Pfam" id="PF00010">
    <property type="entry name" value="HLH"/>
    <property type="match status" value="1"/>
</dbReference>
<feature type="coiled-coil region" evidence="7">
    <location>
        <begin position="201"/>
        <end position="232"/>
    </location>
</feature>
<feature type="region of interest" description="Disordered" evidence="8">
    <location>
        <begin position="322"/>
        <end position="356"/>
    </location>
</feature>
<keyword evidence="11" id="KW-1185">Reference proteome</keyword>
<evidence type="ECO:0000256" key="2">
    <source>
        <dbReference type="ARBA" id="ARBA00005711"/>
    </source>
</evidence>
<dbReference type="PROSITE" id="PS50888">
    <property type="entry name" value="BHLH"/>
    <property type="match status" value="1"/>
</dbReference>
<keyword evidence="4" id="KW-0238">DNA-binding</keyword>
<keyword evidence="3" id="KW-0805">Transcription regulation</keyword>
<feature type="region of interest" description="Disordered" evidence="8">
    <location>
        <begin position="52"/>
        <end position="134"/>
    </location>
</feature>
<feature type="compositionally biased region" description="Low complexity" evidence="8">
    <location>
        <begin position="334"/>
        <end position="347"/>
    </location>
</feature>
<dbReference type="CDD" id="cd11445">
    <property type="entry name" value="bHLH_AtPIF_like"/>
    <property type="match status" value="1"/>
</dbReference>
<dbReference type="InterPro" id="IPR005516">
    <property type="entry name" value="Remorin_C"/>
</dbReference>
<evidence type="ECO:0000256" key="7">
    <source>
        <dbReference type="SAM" id="Coils"/>
    </source>
</evidence>
<organism evidence="10 11">
    <name type="scientific">Rhamnella rubrinervis</name>
    <dbReference type="NCBI Taxonomy" id="2594499"/>
    <lineage>
        <taxon>Eukaryota</taxon>
        <taxon>Viridiplantae</taxon>
        <taxon>Streptophyta</taxon>
        <taxon>Embryophyta</taxon>
        <taxon>Tracheophyta</taxon>
        <taxon>Spermatophyta</taxon>
        <taxon>Magnoliopsida</taxon>
        <taxon>eudicotyledons</taxon>
        <taxon>Gunneridae</taxon>
        <taxon>Pentapetalae</taxon>
        <taxon>rosids</taxon>
        <taxon>fabids</taxon>
        <taxon>Rosales</taxon>
        <taxon>Rhamnaceae</taxon>
        <taxon>rhamnoid group</taxon>
        <taxon>Rhamneae</taxon>
        <taxon>Rhamnella</taxon>
    </lineage>
</organism>
<dbReference type="InterPro" id="IPR031066">
    <property type="entry name" value="bHLH_ALC-like_plant"/>
</dbReference>
<dbReference type="Pfam" id="PF03763">
    <property type="entry name" value="Remorin_C"/>
    <property type="match status" value="1"/>
</dbReference>
<dbReference type="PANTHER" id="PTHR45855:SF12">
    <property type="entry name" value="TRANSCRIPTION FACTOR PIF7-LIKE ISOFORM X1"/>
    <property type="match status" value="1"/>
</dbReference>
<sequence>MDSLLKQKRERFSSPGRDYKLEDDDHFATAIAAASFAIHSLEEAELQYQKRLGENLRTSRTNTKTSRKDDMQSSGAATRRLSNKEAKHSAGESSPRRPVGLDHKASESAFQSRNPSRTSPVRGDRYQNRKGIIAGNTGVTKAEAWEKTQMEKIKNRYEKLKSTILAWENEKKMRAKIMSERTKSTLEQRMTANQKHYQNKIARIDEIARGARAQIEEKRRNKESDVKEKAKKIRSTGNVPVTFSLLTLCLNPANPHFWSRSKYGVAELTWENGQVAMHELAAGLVPTATATAKPQPTWVRTGDTLESLVRQATFQSHYPNAIHYNPTQMTRPKTTSSTSMVGSSSHLSHQHQQEVPNLPKRTRICESKNFSTCSSINNNTKSMKGFNCRSTGSGATTICRDSDATMLTWASFESDPHSLKKNRNKTTTTTAYEDSAYHGGLMENQGEDRETKGESAGARSNSTRRSRFAAAHNQSERRRRDRINQKMKALQKLVPNASKTDKASMLDEVIEYLKLLQAQIQMMSSVRNTMPQMIMPLGMQHHLQMSLLARMASSMGVGLGMGMGMLDMTAMARAASQSLPRPLVHHSQVAATHPTFVPPPFMVPPILNPAANTPAQAKIEPAGTSSSLPLPDPYCAFLAQYSTANKPIRAHNQSQAIHPGQAICKRNKKQHFIGKGSEKIGFQKDLKDGRNLYF</sequence>
<evidence type="ECO:0000256" key="4">
    <source>
        <dbReference type="ARBA" id="ARBA00023125"/>
    </source>
</evidence>
<dbReference type="AlphaFoldDB" id="A0A8K0E068"/>
<comment type="similarity">
    <text evidence="2">Belongs to the remorin family.</text>
</comment>
<dbReference type="GO" id="GO:0003677">
    <property type="term" value="F:DNA binding"/>
    <property type="evidence" value="ECO:0007669"/>
    <property type="project" value="UniProtKB-KW"/>
</dbReference>
<proteinExistence type="inferred from homology"/>
<keyword evidence="7" id="KW-0175">Coiled coil</keyword>
<reference evidence="10" key="1">
    <citation type="submission" date="2020-03" db="EMBL/GenBank/DDBJ databases">
        <title>A high-quality chromosome-level genome assembly of a woody plant with both climbing and erect habits, Rhamnella rubrinervis.</title>
        <authorList>
            <person name="Lu Z."/>
            <person name="Yang Y."/>
            <person name="Zhu X."/>
            <person name="Sun Y."/>
        </authorList>
    </citation>
    <scope>NUCLEOTIDE SEQUENCE</scope>
    <source>
        <strain evidence="10">BYM</strain>
        <tissue evidence="10">Leaf</tissue>
    </source>
</reference>
<evidence type="ECO:0000259" key="9">
    <source>
        <dbReference type="PROSITE" id="PS50888"/>
    </source>
</evidence>
<dbReference type="EMBL" id="VOIH02000009">
    <property type="protein sequence ID" value="KAF3437583.1"/>
    <property type="molecule type" value="Genomic_DNA"/>
</dbReference>
<dbReference type="PANTHER" id="PTHR45855">
    <property type="entry name" value="TRANSCRIPTION FACTOR PIF1-RELATED"/>
    <property type="match status" value="1"/>
</dbReference>
<evidence type="ECO:0000256" key="1">
    <source>
        <dbReference type="ARBA" id="ARBA00004123"/>
    </source>
</evidence>
<keyword evidence="5" id="KW-0804">Transcription</keyword>
<feature type="compositionally biased region" description="Basic and acidic residues" evidence="8">
    <location>
        <begin position="1"/>
        <end position="20"/>
    </location>
</feature>
<gene>
    <name evidence="10" type="ORF">FNV43_RR20339</name>
</gene>
<dbReference type="InterPro" id="IPR036638">
    <property type="entry name" value="HLH_DNA-bd_sf"/>
</dbReference>